<evidence type="ECO:0000256" key="3">
    <source>
        <dbReference type="ARBA" id="ARBA00022833"/>
    </source>
</evidence>
<comment type="caution">
    <text evidence="6">The sequence shown here is derived from an EMBL/GenBank/DDBJ whole genome shotgun (WGS) entry which is preliminary data.</text>
</comment>
<dbReference type="EMBL" id="NCKV01001638">
    <property type="protein sequence ID" value="RWS27995.1"/>
    <property type="molecule type" value="Genomic_DNA"/>
</dbReference>
<dbReference type="GO" id="GO:0008270">
    <property type="term" value="F:zinc ion binding"/>
    <property type="evidence" value="ECO:0007669"/>
    <property type="project" value="UniProtKB-KW"/>
</dbReference>
<evidence type="ECO:0000259" key="5">
    <source>
        <dbReference type="PROSITE" id="PS50089"/>
    </source>
</evidence>
<evidence type="ECO:0000313" key="6">
    <source>
        <dbReference type="EMBL" id="RWS27995.1"/>
    </source>
</evidence>
<evidence type="ECO:0000256" key="1">
    <source>
        <dbReference type="ARBA" id="ARBA00022723"/>
    </source>
</evidence>
<dbReference type="VEuPathDB" id="VectorBase:LDEU004047"/>
<keyword evidence="1" id="KW-0479">Metal-binding</keyword>
<dbReference type="OrthoDB" id="6493466at2759"/>
<dbReference type="InterPro" id="IPR001841">
    <property type="entry name" value="Znf_RING"/>
</dbReference>
<protein>
    <submittedName>
        <fullName evidence="6">E3 ubiquitin-protein ligase NRDP1-like protein</fullName>
    </submittedName>
</protein>
<dbReference type="InterPro" id="IPR013083">
    <property type="entry name" value="Znf_RING/FYVE/PHD"/>
</dbReference>
<evidence type="ECO:0000256" key="2">
    <source>
        <dbReference type="ARBA" id="ARBA00022771"/>
    </source>
</evidence>
<keyword evidence="2 4" id="KW-0863">Zinc-finger</keyword>
<keyword evidence="7" id="KW-1185">Reference proteome</keyword>
<feature type="domain" description="RING-type" evidence="5">
    <location>
        <begin position="18"/>
        <end position="57"/>
    </location>
</feature>
<dbReference type="Pfam" id="PF13923">
    <property type="entry name" value="zf-C3HC4_2"/>
    <property type="match status" value="1"/>
</dbReference>
<keyword evidence="3" id="KW-0862">Zinc</keyword>
<dbReference type="PROSITE" id="PS50089">
    <property type="entry name" value="ZF_RING_2"/>
    <property type="match status" value="1"/>
</dbReference>
<sequence>MGFDPELFVSEVDDELICPICHRVVEDAVQGNMCDHIFCGDCIRAWLSSNSCCPMDRSPLRLEHLRPVFKIVTNLLNRLQVKCPHESEGCLVTMPLFSLKSHLNFHNISNLKANDSQNSFKKVSELSLFREMLLSNEEFESIADTTRQIEEQFKTIKIEGEQLSNQIEDYERKFVECSTQVSELQNGLLRVIVGTDDAKNDFKENGKVEIYIQNLSEFTNEGLLFEYLRQNDIFVESVKHEKTVYTRSLNFNVTVTKLDMKSVLDSNLWPLGVTVYVKGDKSTSICGSRSKNEQVSVYIKAGITCYKHSQCFP</sequence>
<proteinExistence type="predicted"/>
<organism evidence="6 7">
    <name type="scientific">Leptotrombidium deliense</name>
    <dbReference type="NCBI Taxonomy" id="299467"/>
    <lineage>
        <taxon>Eukaryota</taxon>
        <taxon>Metazoa</taxon>
        <taxon>Ecdysozoa</taxon>
        <taxon>Arthropoda</taxon>
        <taxon>Chelicerata</taxon>
        <taxon>Arachnida</taxon>
        <taxon>Acari</taxon>
        <taxon>Acariformes</taxon>
        <taxon>Trombidiformes</taxon>
        <taxon>Prostigmata</taxon>
        <taxon>Anystina</taxon>
        <taxon>Parasitengona</taxon>
        <taxon>Trombiculoidea</taxon>
        <taxon>Trombiculidae</taxon>
        <taxon>Leptotrombidium</taxon>
    </lineage>
</organism>
<reference evidence="6 7" key="1">
    <citation type="journal article" date="2018" name="Gigascience">
        <title>Genomes of trombidid mites reveal novel predicted allergens and laterally-transferred genes associated with secondary metabolism.</title>
        <authorList>
            <person name="Dong X."/>
            <person name="Chaisiri K."/>
            <person name="Xia D."/>
            <person name="Armstrong S.D."/>
            <person name="Fang Y."/>
            <person name="Donnelly M.J."/>
            <person name="Kadowaki T."/>
            <person name="McGarry J.W."/>
            <person name="Darby A.C."/>
            <person name="Makepeace B.L."/>
        </authorList>
    </citation>
    <scope>NUCLEOTIDE SEQUENCE [LARGE SCALE GENOMIC DNA]</scope>
    <source>
        <strain evidence="6">UoL-UT</strain>
    </source>
</reference>
<dbReference type="InterPro" id="IPR017907">
    <property type="entry name" value="Znf_RING_CS"/>
</dbReference>
<accession>A0A443SKI7</accession>
<evidence type="ECO:0000256" key="4">
    <source>
        <dbReference type="PROSITE-ProRule" id="PRU00175"/>
    </source>
</evidence>
<dbReference type="AlphaFoldDB" id="A0A443SKI7"/>
<gene>
    <name evidence="6" type="ORF">B4U80_07595</name>
</gene>
<dbReference type="Proteomes" id="UP000288716">
    <property type="component" value="Unassembled WGS sequence"/>
</dbReference>
<dbReference type="PANTHER" id="PTHR10131:SF94">
    <property type="entry name" value="TNF RECEPTOR-ASSOCIATED FACTOR 4"/>
    <property type="match status" value="1"/>
</dbReference>
<dbReference type="STRING" id="299467.A0A443SKI7"/>
<name>A0A443SKI7_9ACAR</name>
<dbReference type="Gene3D" id="3.30.40.10">
    <property type="entry name" value="Zinc/RING finger domain, C3HC4 (zinc finger)"/>
    <property type="match status" value="1"/>
</dbReference>
<dbReference type="SUPFAM" id="SSF57850">
    <property type="entry name" value="RING/U-box"/>
    <property type="match status" value="1"/>
</dbReference>
<dbReference type="PANTHER" id="PTHR10131">
    <property type="entry name" value="TNF RECEPTOR ASSOCIATED FACTOR"/>
    <property type="match status" value="1"/>
</dbReference>
<evidence type="ECO:0000313" key="7">
    <source>
        <dbReference type="Proteomes" id="UP000288716"/>
    </source>
</evidence>
<dbReference type="PROSITE" id="PS00518">
    <property type="entry name" value="ZF_RING_1"/>
    <property type="match status" value="1"/>
</dbReference>